<reference evidence="8" key="2">
    <citation type="journal article" date="2021" name="World Allergy Organ. J.">
        <title>Chromosome-level assembly of Dermatophagoides farinae genome and transcriptome reveals two novel allergens Der f 37 and Der f 39.</title>
        <authorList>
            <person name="Chen J."/>
            <person name="Cai Z."/>
            <person name="Fan D."/>
            <person name="Hu J."/>
            <person name="Hou Y."/>
            <person name="He Y."/>
            <person name="Zhang Z."/>
            <person name="Zhao Z."/>
            <person name="Gao P."/>
            <person name="Hu W."/>
            <person name="Sun J."/>
            <person name="Li J."/>
            <person name="Ji K."/>
        </authorList>
    </citation>
    <scope>NUCLEOTIDE SEQUENCE</scope>
    <source>
        <strain evidence="8">JKM2019</strain>
    </source>
</reference>
<evidence type="ECO:0000256" key="1">
    <source>
        <dbReference type="ARBA" id="ARBA00011494"/>
    </source>
</evidence>
<dbReference type="PANTHER" id="PTHR28080:SF1">
    <property type="entry name" value="PEROXISOMAL BIOGENESIS FACTOR 3"/>
    <property type="match status" value="1"/>
</dbReference>
<organism evidence="8">
    <name type="scientific">Dermatophagoides farinae</name>
    <name type="common">American house dust mite</name>
    <dbReference type="NCBI Taxonomy" id="6954"/>
    <lineage>
        <taxon>Eukaryota</taxon>
        <taxon>Metazoa</taxon>
        <taxon>Ecdysozoa</taxon>
        <taxon>Arthropoda</taxon>
        <taxon>Chelicerata</taxon>
        <taxon>Arachnida</taxon>
        <taxon>Acari</taxon>
        <taxon>Acariformes</taxon>
        <taxon>Sarcoptiformes</taxon>
        <taxon>Astigmata</taxon>
        <taxon>Psoroptidia</taxon>
        <taxon>Analgoidea</taxon>
        <taxon>Pyroglyphidae</taxon>
        <taxon>Dermatophagoidinae</taxon>
        <taxon>Dermatophagoides</taxon>
    </lineage>
</organism>
<dbReference type="Proteomes" id="UP000828236">
    <property type="component" value="Unassembled WGS sequence"/>
</dbReference>
<dbReference type="GO" id="GO:0030674">
    <property type="term" value="F:protein-macromolecule adaptor activity"/>
    <property type="evidence" value="ECO:0007669"/>
    <property type="project" value="TreeGrafter"/>
</dbReference>
<dbReference type="GO" id="GO:0045046">
    <property type="term" value="P:protein import into peroxisome membrane"/>
    <property type="evidence" value="ECO:0007669"/>
    <property type="project" value="TreeGrafter"/>
</dbReference>
<feature type="transmembrane region" description="Helical" evidence="7">
    <location>
        <begin position="117"/>
        <end position="137"/>
    </location>
</feature>
<accession>A0A9D4SJZ1</accession>
<gene>
    <name evidence="8" type="ORF">HUG17_0787</name>
</gene>
<evidence type="ECO:0000256" key="6">
    <source>
        <dbReference type="SAM" id="MobiDB-lite"/>
    </source>
</evidence>
<evidence type="ECO:0000313" key="8">
    <source>
        <dbReference type="EMBL" id="KAH7645249.1"/>
    </source>
</evidence>
<dbReference type="AlphaFoldDB" id="A0A9D4SJZ1"/>
<evidence type="ECO:0000256" key="5">
    <source>
        <dbReference type="ARBA" id="ARBA00029630"/>
    </source>
</evidence>
<evidence type="ECO:0000256" key="2">
    <source>
        <dbReference type="ARBA" id="ARBA00014294"/>
    </source>
</evidence>
<keyword evidence="7" id="KW-1133">Transmembrane helix</keyword>
<evidence type="ECO:0000256" key="4">
    <source>
        <dbReference type="ARBA" id="ARBA00025338"/>
    </source>
</evidence>
<evidence type="ECO:0000256" key="7">
    <source>
        <dbReference type="SAM" id="Phobius"/>
    </source>
</evidence>
<sequence>MQSTWNFIKNNKKSIFFATSAIVGFIGLRRYCSNFEQQWQHSQSRNFVSEIRKKGTYFDDSLAIGNNMANKQFRLIIRKLKEMFNIVQLLNKIKEAQSNNVSPSEQLKYYEELKVEIFTYIVAEIYAIAFFITYLRVQLSMISGVMYHENQINKSSTMSDGNSLLKDTTSRYYMFIGLLENFHQKGIEHLVGIVRNLVKKSFHNLKITDKVTLKDVLKNLNEIKSNWNESFECLIEENVLHVYRHCDQQQQQQRQNSSTDDGSIADDENAVKCKLLNEYKACSKFIDEMIDITKLSDFRTVMENCIDIGYSNLFDFINECFIQFEQQQNSQQTMESRQFINPHQINVVLIKLLPLIWQQVHQNDSDDDNNANRNSSSNRNDNRSSEFCENEKRNRNALLVQFLLCSDSLTCFAANIYEAFCNEMPTRKNIGLSTID</sequence>
<keyword evidence="7" id="KW-0812">Transmembrane</keyword>
<dbReference type="Pfam" id="PF04882">
    <property type="entry name" value="Peroxin-3"/>
    <property type="match status" value="1"/>
</dbReference>
<feature type="transmembrane region" description="Helical" evidence="7">
    <location>
        <begin position="15"/>
        <end position="32"/>
    </location>
</feature>
<feature type="region of interest" description="Disordered" evidence="6">
    <location>
        <begin position="363"/>
        <end position="388"/>
    </location>
</feature>
<comment type="subunit">
    <text evidence="1">Interacts with PEX19.</text>
</comment>
<dbReference type="EMBL" id="SDOV01000001">
    <property type="protein sequence ID" value="KAH7645249.1"/>
    <property type="molecule type" value="Genomic_DNA"/>
</dbReference>
<name>A0A9D4SJZ1_DERFA</name>
<reference evidence="8" key="1">
    <citation type="submission" date="2020-06" db="EMBL/GenBank/DDBJ databases">
        <authorList>
            <person name="Ji K."/>
            <person name="Li J."/>
        </authorList>
    </citation>
    <scope>NUCLEOTIDE SEQUENCE</scope>
    <source>
        <strain evidence="8">JKM2019</strain>
        <tissue evidence="8">Whole body</tissue>
    </source>
</reference>
<comment type="caution">
    <text evidence="8">The sequence shown here is derived from an EMBL/GenBank/DDBJ whole genome shotgun (WGS) entry which is preliminary data.</text>
</comment>
<dbReference type="InterPro" id="IPR006966">
    <property type="entry name" value="Peroxin-3"/>
</dbReference>
<evidence type="ECO:0000256" key="3">
    <source>
        <dbReference type="ARBA" id="ARBA00022593"/>
    </source>
</evidence>
<dbReference type="PANTHER" id="PTHR28080">
    <property type="entry name" value="PEROXISOMAL BIOGENESIS FACTOR 3"/>
    <property type="match status" value="1"/>
</dbReference>
<dbReference type="OrthoDB" id="45930at2759"/>
<keyword evidence="7" id="KW-0472">Membrane</keyword>
<dbReference type="GO" id="GO:0005778">
    <property type="term" value="C:peroxisomal membrane"/>
    <property type="evidence" value="ECO:0007669"/>
    <property type="project" value="InterPro"/>
</dbReference>
<proteinExistence type="predicted"/>
<protein>
    <recommendedName>
        <fullName evidence="2">Peroxisomal biogenesis factor 3</fullName>
    </recommendedName>
    <alternativeName>
        <fullName evidence="5">Peroxisomal assembly protein PEX3</fullName>
    </alternativeName>
</protein>
<comment type="function">
    <text evidence="4">Involved in peroxisome biosynthesis and integrity. Assembles membrane vesicles before the matrix proteins are translocated. As a docking factor for PEX19, is necessary for the import of peroxisomal membrane proteins in the peroxisomes.</text>
</comment>
<keyword evidence="3" id="KW-0962">Peroxisome biogenesis</keyword>